<evidence type="ECO:0000313" key="2">
    <source>
        <dbReference type="EMBL" id="MBU5592616.1"/>
    </source>
</evidence>
<evidence type="ECO:0000259" key="1">
    <source>
        <dbReference type="Pfam" id="PF20276"/>
    </source>
</evidence>
<proteinExistence type="predicted"/>
<organism evidence="2 3">
    <name type="scientific">Clostridium simiarum</name>
    <dbReference type="NCBI Taxonomy" id="2841506"/>
    <lineage>
        <taxon>Bacteria</taxon>
        <taxon>Bacillati</taxon>
        <taxon>Bacillota</taxon>
        <taxon>Clostridia</taxon>
        <taxon>Eubacteriales</taxon>
        <taxon>Clostridiaceae</taxon>
        <taxon>Clostridium</taxon>
    </lineage>
</organism>
<reference evidence="2 3" key="1">
    <citation type="submission" date="2021-06" db="EMBL/GenBank/DDBJ databases">
        <authorList>
            <person name="Sun Q."/>
            <person name="Li D."/>
        </authorList>
    </citation>
    <scope>NUCLEOTIDE SEQUENCE [LARGE SCALE GENOMIC DNA]</scope>
    <source>
        <strain evidence="2 3">MSJ-4</strain>
    </source>
</reference>
<evidence type="ECO:0000313" key="3">
    <source>
        <dbReference type="Proteomes" id="UP000736583"/>
    </source>
</evidence>
<name>A0ABS6F2T3_9CLOT</name>
<dbReference type="Pfam" id="PF20276">
    <property type="entry name" value="CTD1"/>
    <property type="match status" value="1"/>
</dbReference>
<dbReference type="RefSeq" id="WP_216457371.1">
    <property type="nucleotide sequence ID" value="NZ_JAHLQL010000004.1"/>
</dbReference>
<accession>A0ABS6F2T3</accession>
<dbReference type="InterPro" id="IPR046920">
    <property type="entry name" value="ABC-3C_CTD1"/>
</dbReference>
<dbReference type="Proteomes" id="UP000736583">
    <property type="component" value="Unassembled WGS sequence"/>
</dbReference>
<comment type="caution">
    <text evidence="2">The sequence shown here is derived from an EMBL/GenBank/DDBJ whole genome shotgun (WGS) entry which is preliminary data.</text>
</comment>
<protein>
    <recommendedName>
        <fullName evidence="1">ABC-three component systems C-terminal domain-containing protein</fullName>
    </recommendedName>
</protein>
<sequence>MLIPPFSAIPSWEGFEYQGYCALYFALKQIYDLIQKNKAENINNFKLGLEGEDDFSIIQNDEYLSLHQVKYGSFSLKNKDKLCFILSILQYKAKYGYFHISKPKTLSLDFIATTQNLIDELLEELKKEIKAKNEIPKNDYDKYLLIEDITADTTKGSVYSILKFVSKQPIDKTHLLEAKTAIVKELLCYKKDLSTKGDKDLWTVNEEIFETTRDVKSASHKLIENILEIQYQDRKMYLDNCEVKLICDQVFLFIKENVQDSNTKERKNNCKINFKDIYDKVVFDYKTDSYTVDFQYYKLLERIEEVFNKYPTRTNNNCDFDKCEECEKCNLYEQIEKIFQLTSEEQKDFLYKLLLKTPNHDLPNEPLINRLIITLLRKIDGLKLEASKAILMQSEGKFFRLTLDSSGESYELCEQLNQEIHKPDGDKLLMYETDVLITDQLNEETFSHDGNKFNIIGEKELKDIALISSDTIEKKKMNISKPKIMRLINRTEAEKELNNK</sequence>
<keyword evidence="3" id="KW-1185">Reference proteome</keyword>
<gene>
    <name evidence="2" type="ORF">KQI89_12700</name>
</gene>
<feature type="domain" description="ABC-three component systems C-terminal" evidence="1">
    <location>
        <begin position="209"/>
        <end position="441"/>
    </location>
</feature>
<dbReference type="EMBL" id="JAHLQL010000004">
    <property type="protein sequence ID" value="MBU5592616.1"/>
    <property type="molecule type" value="Genomic_DNA"/>
</dbReference>